<reference evidence="4" key="1">
    <citation type="journal article" date="2020" name="Fungal Divers.">
        <title>Resolving the Mortierellaceae phylogeny through synthesis of multi-gene phylogenetics and phylogenomics.</title>
        <authorList>
            <person name="Vandepol N."/>
            <person name="Liber J."/>
            <person name="Desiro A."/>
            <person name="Na H."/>
            <person name="Kennedy M."/>
            <person name="Barry K."/>
            <person name="Grigoriev I.V."/>
            <person name="Miller A.N."/>
            <person name="O'Donnell K."/>
            <person name="Stajich J.E."/>
            <person name="Bonito G."/>
        </authorList>
    </citation>
    <scope>NUCLEOTIDE SEQUENCE</scope>
    <source>
        <strain evidence="4">NRRL 2591</strain>
    </source>
</reference>
<dbReference type="EMBL" id="JAAAXW010000643">
    <property type="protein sequence ID" value="KAF9536575.1"/>
    <property type="molecule type" value="Genomic_DNA"/>
</dbReference>
<dbReference type="InterPro" id="IPR015943">
    <property type="entry name" value="WD40/YVTN_repeat-like_dom_sf"/>
</dbReference>
<keyword evidence="1 3" id="KW-0853">WD repeat</keyword>
<organism evidence="4 5">
    <name type="scientific">Mortierella hygrophila</name>
    <dbReference type="NCBI Taxonomy" id="979708"/>
    <lineage>
        <taxon>Eukaryota</taxon>
        <taxon>Fungi</taxon>
        <taxon>Fungi incertae sedis</taxon>
        <taxon>Mucoromycota</taxon>
        <taxon>Mortierellomycotina</taxon>
        <taxon>Mortierellomycetes</taxon>
        <taxon>Mortierellales</taxon>
        <taxon>Mortierellaceae</taxon>
        <taxon>Mortierella</taxon>
    </lineage>
</organism>
<dbReference type="AlphaFoldDB" id="A0A9P6JXK4"/>
<gene>
    <name evidence="4" type="ORF">EC957_010423</name>
</gene>
<dbReference type="PROSITE" id="PS50082">
    <property type="entry name" value="WD_REPEATS_2"/>
    <property type="match status" value="2"/>
</dbReference>
<dbReference type="SUPFAM" id="SSF50978">
    <property type="entry name" value="WD40 repeat-like"/>
    <property type="match status" value="1"/>
</dbReference>
<dbReference type="InterPro" id="IPR036322">
    <property type="entry name" value="WD40_repeat_dom_sf"/>
</dbReference>
<sequence>MDEEFVAVWNIAAAQAGVVLSGHTQQVTAVAFSADSHWIATGSRDLTVRLWDARSGILDRVLEGHTLAVNCLVFSPNSHEILSGSLDGTIRAWDLDTRECRVVADGGFYDKGRWTISTSSNGLRAASITKSIGVHAVIDLWDAESWRRQQSLEFPYNLLSIAFSSFGRWVGVGYHRSVQLWNFVTDTSAERGGGSKKWKCSVRIRDIFGEVFGITWKPDTLGFSIRCSNGFLQVWRLVETSASSDAWSAQLVWSTGNPVLAASDAVFADAD</sequence>
<dbReference type="PANTHER" id="PTHR19879:SF9">
    <property type="entry name" value="TRANSCRIPTION INITIATION FACTOR TFIID SUBUNIT 5"/>
    <property type="match status" value="1"/>
</dbReference>
<dbReference type="SMART" id="SM00320">
    <property type="entry name" value="WD40"/>
    <property type="match status" value="3"/>
</dbReference>
<feature type="repeat" description="WD" evidence="3">
    <location>
        <begin position="62"/>
        <end position="103"/>
    </location>
</feature>
<dbReference type="InterPro" id="IPR019775">
    <property type="entry name" value="WD40_repeat_CS"/>
</dbReference>
<comment type="caution">
    <text evidence="4">The sequence shown here is derived from an EMBL/GenBank/DDBJ whole genome shotgun (WGS) entry which is preliminary data.</text>
</comment>
<keyword evidence="5" id="KW-1185">Reference proteome</keyword>
<dbReference type="PANTHER" id="PTHR19879">
    <property type="entry name" value="TRANSCRIPTION INITIATION FACTOR TFIID"/>
    <property type="match status" value="1"/>
</dbReference>
<evidence type="ECO:0000313" key="5">
    <source>
        <dbReference type="Proteomes" id="UP000723463"/>
    </source>
</evidence>
<feature type="repeat" description="WD" evidence="3">
    <location>
        <begin position="20"/>
        <end position="61"/>
    </location>
</feature>
<evidence type="ECO:0000256" key="3">
    <source>
        <dbReference type="PROSITE-ProRule" id="PRU00221"/>
    </source>
</evidence>
<protein>
    <recommendedName>
        <fullName evidence="6">WD40 repeat-like protein</fullName>
    </recommendedName>
</protein>
<dbReference type="PROSITE" id="PS00678">
    <property type="entry name" value="WD_REPEATS_1"/>
    <property type="match status" value="2"/>
</dbReference>
<evidence type="ECO:0000256" key="2">
    <source>
        <dbReference type="ARBA" id="ARBA00022737"/>
    </source>
</evidence>
<dbReference type="PROSITE" id="PS50294">
    <property type="entry name" value="WD_REPEATS_REGION"/>
    <property type="match status" value="2"/>
</dbReference>
<name>A0A9P6JXK4_9FUNG</name>
<dbReference type="InterPro" id="IPR001680">
    <property type="entry name" value="WD40_rpt"/>
</dbReference>
<evidence type="ECO:0008006" key="6">
    <source>
        <dbReference type="Google" id="ProtNLM"/>
    </source>
</evidence>
<dbReference type="Proteomes" id="UP000723463">
    <property type="component" value="Unassembled WGS sequence"/>
</dbReference>
<keyword evidence="2" id="KW-0677">Repeat</keyword>
<accession>A0A9P6JXK4</accession>
<feature type="non-terminal residue" evidence="4">
    <location>
        <position position="271"/>
    </location>
</feature>
<dbReference type="Pfam" id="PF00400">
    <property type="entry name" value="WD40"/>
    <property type="match status" value="2"/>
</dbReference>
<evidence type="ECO:0000313" key="4">
    <source>
        <dbReference type="EMBL" id="KAF9536575.1"/>
    </source>
</evidence>
<dbReference type="Gene3D" id="2.130.10.10">
    <property type="entry name" value="YVTN repeat-like/Quinoprotein amine dehydrogenase"/>
    <property type="match status" value="1"/>
</dbReference>
<evidence type="ECO:0000256" key="1">
    <source>
        <dbReference type="ARBA" id="ARBA00022574"/>
    </source>
</evidence>
<proteinExistence type="predicted"/>